<name>A0A1M4UR28_9BURK</name>
<keyword evidence="2" id="KW-1185">Reference proteome</keyword>
<accession>A0A1M4UR28</accession>
<reference evidence="1 2" key="1">
    <citation type="submission" date="2016-11" db="EMBL/GenBank/DDBJ databases">
        <authorList>
            <person name="Jaros S."/>
            <person name="Januszkiewicz K."/>
            <person name="Wedrychowicz H."/>
        </authorList>
    </citation>
    <scope>NUCLEOTIDE SEQUENCE [LARGE SCALE GENOMIC DNA]</scope>
    <source>
        <strain evidence="1 2">DSM 16112</strain>
    </source>
</reference>
<dbReference type="EMBL" id="FQUZ01000004">
    <property type="protein sequence ID" value="SHE59201.1"/>
    <property type="molecule type" value="Genomic_DNA"/>
</dbReference>
<sequence>MGMLEMLVAFAIMALSLGLIYQIMGSNLKTAAIMDGHQRAAVLVQSLLQAHDSVPSAGWNESGQSAGMDWQVRSQPHETQVQRQYPQAVPLHALEVQVAWPEDGRVRQMVVRTLRPERRTLEQGR</sequence>
<dbReference type="STRING" id="1122156.SAMN02745117_00549"/>
<organism evidence="1 2">
    <name type="scientific">Lampropedia hyalina DSM 16112</name>
    <dbReference type="NCBI Taxonomy" id="1122156"/>
    <lineage>
        <taxon>Bacteria</taxon>
        <taxon>Pseudomonadati</taxon>
        <taxon>Pseudomonadota</taxon>
        <taxon>Betaproteobacteria</taxon>
        <taxon>Burkholderiales</taxon>
        <taxon>Comamonadaceae</taxon>
        <taxon>Lampropedia</taxon>
    </lineage>
</organism>
<evidence type="ECO:0000313" key="2">
    <source>
        <dbReference type="Proteomes" id="UP000184327"/>
    </source>
</evidence>
<protein>
    <submittedName>
        <fullName evidence="1">General secretion pathway protein I</fullName>
    </submittedName>
</protein>
<proteinExistence type="predicted"/>
<evidence type="ECO:0000313" key="1">
    <source>
        <dbReference type="EMBL" id="SHE59201.1"/>
    </source>
</evidence>
<gene>
    <name evidence="1" type="ORF">SAMN02745117_00549</name>
</gene>
<dbReference type="Proteomes" id="UP000184327">
    <property type="component" value="Unassembled WGS sequence"/>
</dbReference>
<dbReference type="AlphaFoldDB" id="A0A1M4UR28"/>